<evidence type="ECO:0000313" key="1">
    <source>
        <dbReference type="EMBL" id="KUK66124.1"/>
    </source>
</evidence>
<proteinExistence type="predicted"/>
<accession>A0A101GWW7</accession>
<dbReference type="EMBL" id="LGGH01000251">
    <property type="protein sequence ID" value="KUK66124.1"/>
    <property type="molecule type" value="Genomic_DNA"/>
</dbReference>
<feature type="non-terminal residue" evidence="1">
    <location>
        <position position="1"/>
    </location>
</feature>
<dbReference type="PATRIC" id="fig|1236046.6.peg.271"/>
<protein>
    <submittedName>
        <fullName evidence="1">Uncharacterized protein</fullName>
    </submittedName>
</protein>
<organism evidence="1 2">
    <name type="scientific">Mesotoga infera</name>
    <dbReference type="NCBI Taxonomy" id="1236046"/>
    <lineage>
        <taxon>Bacteria</taxon>
        <taxon>Thermotogati</taxon>
        <taxon>Thermotogota</taxon>
        <taxon>Thermotogae</taxon>
        <taxon>Kosmotogales</taxon>
        <taxon>Kosmotogaceae</taxon>
        <taxon>Mesotoga</taxon>
    </lineage>
</organism>
<comment type="caution">
    <text evidence="1">The sequence shown here is derived from an EMBL/GenBank/DDBJ whole genome shotgun (WGS) entry which is preliminary data.</text>
</comment>
<dbReference type="Proteomes" id="UP000054260">
    <property type="component" value="Unassembled WGS sequence"/>
</dbReference>
<dbReference type="AlphaFoldDB" id="A0A101GWW7"/>
<reference evidence="2" key="1">
    <citation type="journal article" date="2015" name="MBio">
        <title>Genome-Resolved Metagenomic Analysis Reveals Roles for Candidate Phyla and Other Microbial Community Members in Biogeochemical Transformations in Oil Reservoirs.</title>
        <authorList>
            <person name="Hu P."/>
            <person name="Tom L."/>
            <person name="Singh A."/>
            <person name="Thomas B.C."/>
            <person name="Baker B.J."/>
            <person name="Piceno Y.M."/>
            <person name="Andersen G.L."/>
            <person name="Banfield J.F."/>
        </authorList>
    </citation>
    <scope>NUCLEOTIDE SEQUENCE [LARGE SCALE GENOMIC DNA]</scope>
</reference>
<name>A0A101GWW7_9BACT</name>
<evidence type="ECO:0000313" key="2">
    <source>
        <dbReference type="Proteomes" id="UP000054260"/>
    </source>
</evidence>
<sequence>PYSLCNSAMIVSSRPIITMVEPTETISADLKQFILTNSETLSLSGFKAFCVIDGNPRVDLSASKGIEVKTNERAGLCVERRDRK</sequence>
<gene>
    <name evidence="1" type="ORF">XD86_1316</name>
</gene>